<dbReference type="PRINTS" id="PR00452">
    <property type="entry name" value="SH3DOMAIN"/>
</dbReference>
<dbReference type="CDD" id="cd11841">
    <property type="entry name" value="SH3_SH3YL1_like"/>
    <property type="match status" value="1"/>
</dbReference>
<keyword evidence="7" id="KW-1185">Reference proteome</keyword>
<comment type="similarity">
    <text evidence="1">Belongs to the SH3YL1 family.</text>
</comment>
<dbReference type="Pfam" id="PF04366">
    <property type="entry name" value="Ysc84"/>
    <property type="match status" value="1"/>
</dbReference>
<dbReference type="Pfam" id="PF00018">
    <property type="entry name" value="SH3_1"/>
    <property type="match status" value="1"/>
</dbReference>
<dbReference type="Ensembl" id="ENSVKKT00000001499.1">
    <property type="protein sequence ID" value="ENSVKKP00000001447.1"/>
    <property type="gene ID" value="ENSVKKG00000000888.1"/>
</dbReference>
<dbReference type="InterPro" id="IPR035511">
    <property type="entry name" value="SH3YL1_SH3"/>
</dbReference>
<proteinExistence type="inferred from homology"/>
<dbReference type="OMA" id="SNCKARN"/>
<dbReference type="InterPro" id="IPR033643">
    <property type="entry name" value="SYLF_SH3YL1-like"/>
</dbReference>
<keyword evidence="3 4" id="KW-0728">SH3 domain</keyword>
<dbReference type="AlphaFoldDB" id="A0A8D2IIP7"/>
<dbReference type="Gene3D" id="2.30.30.40">
    <property type="entry name" value="SH3 Domains"/>
    <property type="match status" value="1"/>
</dbReference>
<dbReference type="InterPro" id="IPR036028">
    <property type="entry name" value="SH3-like_dom_sf"/>
</dbReference>
<dbReference type="GO" id="GO:1900027">
    <property type="term" value="P:regulation of ruffle assembly"/>
    <property type="evidence" value="ECO:0007669"/>
    <property type="project" value="TreeGrafter"/>
</dbReference>
<sequence>VNNPIPSNLKSEAKKAAKILREFTEITSRNGPDKLIPAHVIAKAKGLAILSVIKAGFLVTARGGSGIVVARLPNGMWSAPSAIGIAGLGGGFEIGIEVSDLVIILNHEKAVVAFAKGGNLTLGGNFTVAIGPLGRNLEGDVALRSSAAVYTYCKSRGLFAGVSLEGSCLIERKETNSKFYGQDIRASAILFGDMVPPAQAQELYDILGSFTLQYESQEGRNCAWPGVTGEPKKVGVSALYLLRMDPGQNAPSAILFHWVCVAYSFTNRLYPELPSYSAAMGNSCPTMVTAIYPFEGQQPGDLTFNAGDKIRVTMKTDSQFDWWEGSLQGRTGIFPANYVTMN</sequence>
<protein>
    <recommendedName>
        <fullName evidence="2">SH3 domain-containing YSC84-like protein 1</fullName>
    </recommendedName>
</protein>
<dbReference type="InterPro" id="IPR007461">
    <property type="entry name" value="Ysc84_actin-binding"/>
</dbReference>
<reference evidence="6" key="2">
    <citation type="submission" date="2025-09" db="UniProtKB">
        <authorList>
            <consortium name="Ensembl"/>
        </authorList>
    </citation>
    <scope>IDENTIFICATION</scope>
</reference>
<dbReference type="CDD" id="cd11525">
    <property type="entry name" value="SYLF_SH3YL1_like"/>
    <property type="match status" value="1"/>
</dbReference>
<evidence type="ECO:0000256" key="3">
    <source>
        <dbReference type="ARBA" id="ARBA00022443"/>
    </source>
</evidence>
<organism evidence="6 7">
    <name type="scientific">Varanus komodoensis</name>
    <name type="common">Komodo dragon</name>
    <dbReference type="NCBI Taxonomy" id="61221"/>
    <lineage>
        <taxon>Eukaryota</taxon>
        <taxon>Metazoa</taxon>
        <taxon>Chordata</taxon>
        <taxon>Craniata</taxon>
        <taxon>Vertebrata</taxon>
        <taxon>Euteleostomi</taxon>
        <taxon>Lepidosauria</taxon>
        <taxon>Squamata</taxon>
        <taxon>Bifurcata</taxon>
        <taxon>Unidentata</taxon>
        <taxon>Episquamata</taxon>
        <taxon>Toxicofera</taxon>
        <taxon>Anguimorpha</taxon>
        <taxon>Paleoanguimorpha</taxon>
        <taxon>Varanoidea</taxon>
        <taxon>Varanidae</taxon>
        <taxon>Varanus</taxon>
    </lineage>
</organism>
<dbReference type="PANTHER" id="PTHR15629:SF2">
    <property type="entry name" value="SH3 DOMAIN-CONTAINING YSC84-LIKE PROTEIN 1"/>
    <property type="match status" value="1"/>
</dbReference>
<dbReference type="GO" id="GO:0035091">
    <property type="term" value="F:phosphatidylinositol binding"/>
    <property type="evidence" value="ECO:0007669"/>
    <property type="project" value="TreeGrafter"/>
</dbReference>
<dbReference type="InterPro" id="IPR001452">
    <property type="entry name" value="SH3_domain"/>
</dbReference>
<dbReference type="GO" id="GO:0032587">
    <property type="term" value="C:ruffle membrane"/>
    <property type="evidence" value="ECO:0007669"/>
    <property type="project" value="TreeGrafter"/>
</dbReference>
<dbReference type="InterPro" id="IPR051702">
    <property type="entry name" value="SH3_domain_YSC84-like"/>
</dbReference>
<evidence type="ECO:0000256" key="4">
    <source>
        <dbReference type="PROSITE-ProRule" id="PRU00192"/>
    </source>
</evidence>
<evidence type="ECO:0000259" key="5">
    <source>
        <dbReference type="PROSITE" id="PS50002"/>
    </source>
</evidence>
<evidence type="ECO:0000313" key="7">
    <source>
        <dbReference type="Proteomes" id="UP000694545"/>
    </source>
</evidence>
<dbReference type="SMART" id="SM00326">
    <property type="entry name" value="SH3"/>
    <property type="match status" value="1"/>
</dbReference>
<feature type="domain" description="SH3" evidence="5">
    <location>
        <begin position="283"/>
        <end position="342"/>
    </location>
</feature>
<reference evidence="6" key="1">
    <citation type="submission" date="2025-08" db="UniProtKB">
        <authorList>
            <consortium name="Ensembl"/>
        </authorList>
    </citation>
    <scope>IDENTIFICATION</scope>
</reference>
<dbReference type="SUPFAM" id="SSF50044">
    <property type="entry name" value="SH3-domain"/>
    <property type="match status" value="1"/>
</dbReference>
<evidence type="ECO:0000313" key="6">
    <source>
        <dbReference type="Ensembl" id="ENSVKKP00000001447.1"/>
    </source>
</evidence>
<dbReference type="Proteomes" id="UP000694545">
    <property type="component" value="Unplaced"/>
</dbReference>
<name>A0A8D2IIP7_VARKO</name>
<dbReference type="FunFam" id="2.30.30.40:FF:000100">
    <property type="entry name" value="SH3 domain-containing YSC84-like protein 1"/>
    <property type="match status" value="1"/>
</dbReference>
<dbReference type="PANTHER" id="PTHR15629">
    <property type="entry name" value="SH3YL1 PROTEIN"/>
    <property type="match status" value="1"/>
</dbReference>
<accession>A0A8D2IIP7</accession>
<evidence type="ECO:0000256" key="1">
    <source>
        <dbReference type="ARBA" id="ARBA00007761"/>
    </source>
</evidence>
<dbReference type="PROSITE" id="PS50002">
    <property type="entry name" value="SH3"/>
    <property type="match status" value="1"/>
</dbReference>
<evidence type="ECO:0000256" key="2">
    <source>
        <dbReference type="ARBA" id="ARBA00019109"/>
    </source>
</evidence>